<evidence type="ECO:0000256" key="2">
    <source>
        <dbReference type="ARBA" id="ARBA00022714"/>
    </source>
</evidence>
<evidence type="ECO:0000256" key="4">
    <source>
        <dbReference type="ARBA" id="ARBA00023002"/>
    </source>
</evidence>
<dbReference type="GO" id="GO:0051213">
    <property type="term" value="F:dioxygenase activity"/>
    <property type="evidence" value="ECO:0007669"/>
    <property type="project" value="UniProtKB-KW"/>
</dbReference>
<dbReference type="InterPro" id="IPR036922">
    <property type="entry name" value="Rieske_2Fe-2S_sf"/>
</dbReference>
<dbReference type="InterPro" id="IPR017941">
    <property type="entry name" value="Rieske_2Fe-2S"/>
</dbReference>
<dbReference type="PRINTS" id="PR00090">
    <property type="entry name" value="RNGDIOXGNASE"/>
</dbReference>
<protein>
    <submittedName>
        <fullName evidence="8">Aromatic ring-hydroxylating dioxygenase subunit alpha</fullName>
    </submittedName>
</protein>
<accession>A0A9D1YXN2</accession>
<evidence type="ECO:0000256" key="1">
    <source>
        <dbReference type="ARBA" id="ARBA00001962"/>
    </source>
</evidence>
<dbReference type="InterPro" id="IPR015879">
    <property type="entry name" value="Ring_hydroxy_dOase_asu_C_dom"/>
</dbReference>
<organism evidence="8 9">
    <name type="scientific">Candidatus Agrococcus pullicola</name>
    <dbReference type="NCBI Taxonomy" id="2838429"/>
    <lineage>
        <taxon>Bacteria</taxon>
        <taxon>Bacillati</taxon>
        <taxon>Actinomycetota</taxon>
        <taxon>Actinomycetes</taxon>
        <taxon>Micrococcales</taxon>
        <taxon>Microbacteriaceae</taxon>
        <taxon>Agrococcus</taxon>
    </lineage>
</organism>
<keyword evidence="2" id="KW-0001">2Fe-2S</keyword>
<dbReference type="Pfam" id="PF00355">
    <property type="entry name" value="Rieske"/>
    <property type="match status" value="1"/>
</dbReference>
<sequence length="436" mass="49477">MASAINLASSVTGTPGPRIPTELVGRLRELLERRRVGYSLEAPFYTDREIYLAEMRMIFATHWLFAASLAEIPQPGDYITVDFGPLSLILVRDDDGGVNALHNVCRHRGARIMREKSGTIGNLVCGYHSWTYAPDGSLLHASGTSANFDKECFGLKRAHVRIVTGHVFVCLADAPPDDFDELAEDAESYFAPYELEHTKIAYQQDIIEDGNWKLVMENNRECYHCDGHPELQCALFPTQGLAGKPEDLPEHYRAAWEREREAERTMIERRNRYGYRHGVIEGKLDTRVTGYRIDCTALDGEGESFSPTGHRLSKKLLGEIPEFKLGRTGMHVQPNFWSHFLGDHAITFAVFPIHETQTLVRTIWHVAEDAVEGVDYDLDALTNTWKNTNIQDRAFVELCQQGVASPAYEPGPYMQSEWMVEAFVNWYVQRMRNCLS</sequence>
<dbReference type="Gene3D" id="2.102.10.10">
    <property type="entry name" value="Rieske [2Fe-2S] iron-sulphur domain"/>
    <property type="match status" value="1"/>
</dbReference>
<evidence type="ECO:0000256" key="3">
    <source>
        <dbReference type="ARBA" id="ARBA00022723"/>
    </source>
</evidence>
<dbReference type="Gene3D" id="3.90.380.10">
    <property type="entry name" value="Naphthalene 1,2-dioxygenase Alpha Subunit, Chain A, domain 1"/>
    <property type="match status" value="1"/>
</dbReference>
<keyword evidence="6" id="KW-0411">Iron-sulfur</keyword>
<dbReference type="GO" id="GO:0004497">
    <property type="term" value="F:monooxygenase activity"/>
    <property type="evidence" value="ECO:0007669"/>
    <property type="project" value="UniProtKB-ARBA"/>
</dbReference>
<dbReference type="PANTHER" id="PTHR43756">
    <property type="entry name" value="CHOLINE MONOOXYGENASE, CHLOROPLASTIC"/>
    <property type="match status" value="1"/>
</dbReference>
<dbReference type="Proteomes" id="UP000824005">
    <property type="component" value="Unassembled WGS sequence"/>
</dbReference>
<comment type="caution">
    <text evidence="8">The sequence shown here is derived from an EMBL/GenBank/DDBJ whole genome shotgun (WGS) entry which is preliminary data.</text>
</comment>
<dbReference type="AlphaFoldDB" id="A0A9D1YXN2"/>
<evidence type="ECO:0000259" key="7">
    <source>
        <dbReference type="PROSITE" id="PS51296"/>
    </source>
</evidence>
<dbReference type="GO" id="GO:0005506">
    <property type="term" value="F:iron ion binding"/>
    <property type="evidence" value="ECO:0007669"/>
    <property type="project" value="InterPro"/>
</dbReference>
<dbReference type="SUPFAM" id="SSF55961">
    <property type="entry name" value="Bet v1-like"/>
    <property type="match status" value="1"/>
</dbReference>
<reference evidence="8" key="1">
    <citation type="journal article" date="2021" name="PeerJ">
        <title>Extensive microbial diversity within the chicken gut microbiome revealed by metagenomics and culture.</title>
        <authorList>
            <person name="Gilroy R."/>
            <person name="Ravi A."/>
            <person name="Getino M."/>
            <person name="Pursley I."/>
            <person name="Horton D.L."/>
            <person name="Alikhan N.F."/>
            <person name="Baker D."/>
            <person name="Gharbi K."/>
            <person name="Hall N."/>
            <person name="Watson M."/>
            <person name="Adriaenssens E.M."/>
            <person name="Foster-Nyarko E."/>
            <person name="Jarju S."/>
            <person name="Secka A."/>
            <person name="Antonio M."/>
            <person name="Oren A."/>
            <person name="Chaudhuri R.R."/>
            <person name="La Ragione R."/>
            <person name="Hildebrand F."/>
            <person name="Pallen M.J."/>
        </authorList>
    </citation>
    <scope>NUCLEOTIDE SEQUENCE</scope>
    <source>
        <strain evidence="8">ChiGjej1B1-98</strain>
    </source>
</reference>
<keyword evidence="4" id="KW-0560">Oxidoreductase</keyword>
<evidence type="ECO:0000256" key="6">
    <source>
        <dbReference type="ARBA" id="ARBA00023014"/>
    </source>
</evidence>
<dbReference type="GO" id="GO:0016705">
    <property type="term" value="F:oxidoreductase activity, acting on paired donors, with incorporation or reduction of molecular oxygen"/>
    <property type="evidence" value="ECO:0007669"/>
    <property type="project" value="UniProtKB-ARBA"/>
</dbReference>
<dbReference type="CDD" id="cd03469">
    <property type="entry name" value="Rieske_RO_Alpha_N"/>
    <property type="match status" value="1"/>
</dbReference>
<keyword evidence="5" id="KW-0408">Iron</keyword>
<dbReference type="InterPro" id="IPR001663">
    <property type="entry name" value="Rng_hydr_dOase-A"/>
</dbReference>
<keyword evidence="3" id="KW-0479">Metal-binding</keyword>
<comment type="cofactor">
    <cofactor evidence="1">
        <name>Fe cation</name>
        <dbReference type="ChEBI" id="CHEBI:24875"/>
    </cofactor>
</comment>
<dbReference type="EMBL" id="DXDC01000479">
    <property type="protein sequence ID" value="HIY67734.1"/>
    <property type="molecule type" value="Genomic_DNA"/>
</dbReference>
<dbReference type="GO" id="GO:0051537">
    <property type="term" value="F:2 iron, 2 sulfur cluster binding"/>
    <property type="evidence" value="ECO:0007669"/>
    <property type="project" value="UniProtKB-KW"/>
</dbReference>
<evidence type="ECO:0000256" key="5">
    <source>
        <dbReference type="ARBA" id="ARBA00023004"/>
    </source>
</evidence>
<evidence type="ECO:0000313" key="9">
    <source>
        <dbReference type="Proteomes" id="UP000824005"/>
    </source>
</evidence>
<proteinExistence type="predicted"/>
<dbReference type="SUPFAM" id="SSF50022">
    <property type="entry name" value="ISP domain"/>
    <property type="match status" value="1"/>
</dbReference>
<name>A0A9D1YXN2_9MICO</name>
<gene>
    <name evidence="8" type="ORF">H9830_15825</name>
</gene>
<evidence type="ECO:0000313" key="8">
    <source>
        <dbReference type="EMBL" id="HIY67734.1"/>
    </source>
</evidence>
<dbReference type="PROSITE" id="PS51296">
    <property type="entry name" value="RIESKE"/>
    <property type="match status" value="1"/>
</dbReference>
<keyword evidence="8" id="KW-0223">Dioxygenase</keyword>
<dbReference type="CDD" id="cd08884">
    <property type="entry name" value="RHO_alpha_C_GbcA-like"/>
    <property type="match status" value="1"/>
</dbReference>
<reference evidence="8" key="2">
    <citation type="submission" date="2021-04" db="EMBL/GenBank/DDBJ databases">
        <authorList>
            <person name="Gilroy R."/>
        </authorList>
    </citation>
    <scope>NUCLEOTIDE SEQUENCE</scope>
    <source>
        <strain evidence="8">ChiGjej1B1-98</strain>
    </source>
</reference>
<dbReference type="PANTHER" id="PTHR43756:SF5">
    <property type="entry name" value="CHOLINE MONOOXYGENASE, CHLOROPLASTIC"/>
    <property type="match status" value="1"/>
</dbReference>
<feature type="domain" description="Rieske" evidence="7">
    <location>
        <begin position="63"/>
        <end position="169"/>
    </location>
</feature>
<dbReference type="Pfam" id="PF00848">
    <property type="entry name" value="Ring_hydroxyl_A"/>
    <property type="match status" value="1"/>
</dbReference>